<feature type="compositionally biased region" description="Low complexity" evidence="2">
    <location>
        <begin position="16"/>
        <end position="26"/>
    </location>
</feature>
<gene>
    <name evidence="3" type="ORF">SAMN02745823_01319</name>
</gene>
<dbReference type="PANTHER" id="PTHR33376:SF15">
    <property type="entry name" value="BLL6794 PROTEIN"/>
    <property type="match status" value="1"/>
</dbReference>
<evidence type="ECO:0000256" key="2">
    <source>
        <dbReference type="SAM" id="MobiDB-lite"/>
    </source>
</evidence>
<name>A0A1M5WK14_9FIRM</name>
<sequence length="375" mass="40792">MTLGLLTLSGCNSISPGPSGGSASDAGDVKSTGTQPSSDGRVYTLTVQNHDPATSICGQYVEAWGKVVEDASGGRIKFLYFHGGSLVNADGAVNAVLSDTADICWSAASIYSGQFPISEFIQLPLSGITCARMGCDVMQDMFREIPAFQAEYSSFKIIMLGSCTYAPISTTDKKLETVGDIQGLRIRAPGSTCALWCSSVGMSPLTVATPDTNDMLEKGVIEGCLNDWHNISAGKLYKNFNYIMDFPTPGSPIFMLMNKKKYASLPADLQAVIDRYSGGYASTMAGIYWDSTRAWIYDHAKEYGIEIYQPSNALYTYFTSSAVREKVHTQYVEYLNGFGLDGKAIYDKCMEIVSRYSSKYADPWDKSVSIDDFKG</sequence>
<dbReference type="Proteomes" id="UP000183995">
    <property type="component" value="Unassembled WGS sequence"/>
</dbReference>
<dbReference type="EMBL" id="FQXV01000003">
    <property type="protein sequence ID" value="SHH87768.1"/>
    <property type="molecule type" value="Genomic_DNA"/>
</dbReference>
<dbReference type="Gene3D" id="3.40.190.170">
    <property type="entry name" value="Bacterial extracellular solute-binding protein, family 7"/>
    <property type="match status" value="1"/>
</dbReference>
<keyword evidence="4" id="KW-1185">Reference proteome</keyword>
<feature type="region of interest" description="Disordered" evidence="2">
    <location>
        <begin position="16"/>
        <end position="41"/>
    </location>
</feature>
<dbReference type="PANTHER" id="PTHR33376">
    <property type="match status" value="1"/>
</dbReference>
<accession>A0A1M5WK14</accession>
<dbReference type="Pfam" id="PF03480">
    <property type="entry name" value="DctP"/>
    <property type="match status" value="1"/>
</dbReference>
<evidence type="ECO:0000313" key="4">
    <source>
        <dbReference type="Proteomes" id="UP000183995"/>
    </source>
</evidence>
<dbReference type="InterPro" id="IPR038404">
    <property type="entry name" value="TRAP_DctP_sf"/>
</dbReference>
<dbReference type="InterPro" id="IPR018389">
    <property type="entry name" value="DctP_fam"/>
</dbReference>
<protein>
    <submittedName>
        <fullName evidence="3">TRAP-type C4-dicarboxylate transport system, substrate-binding protein</fullName>
    </submittedName>
</protein>
<dbReference type="GO" id="GO:0055085">
    <property type="term" value="P:transmembrane transport"/>
    <property type="evidence" value="ECO:0007669"/>
    <property type="project" value="InterPro"/>
</dbReference>
<evidence type="ECO:0000256" key="1">
    <source>
        <dbReference type="ARBA" id="ARBA00022729"/>
    </source>
</evidence>
<reference evidence="3 4" key="1">
    <citation type="submission" date="2016-11" db="EMBL/GenBank/DDBJ databases">
        <authorList>
            <person name="Jaros S."/>
            <person name="Januszkiewicz K."/>
            <person name="Wedrychowicz H."/>
        </authorList>
    </citation>
    <scope>NUCLEOTIDE SEQUENCE [LARGE SCALE GENOMIC DNA]</scope>
    <source>
        <strain evidence="3 4">DSM 10068</strain>
    </source>
</reference>
<dbReference type="NCBIfam" id="NF037995">
    <property type="entry name" value="TRAP_S1"/>
    <property type="match status" value="1"/>
</dbReference>
<keyword evidence="1" id="KW-0732">Signal</keyword>
<proteinExistence type="predicted"/>
<organism evidence="3 4">
    <name type="scientific">Sporobacter termitidis DSM 10068</name>
    <dbReference type="NCBI Taxonomy" id="1123282"/>
    <lineage>
        <taxon>Bacteria</taxon>
        <taxon>Bacillati</taxon>
        <taxon>Bacillota</taxon>
        <taxon>Clostridia</taxon>
        <taxon>Eubacteriales</taxon>
        <taxon>Oscillospiraceae</taxon>
        <taxon>Sporobacter</taxon>
    </lineage>
</organism>
<evidence type="ECO:0000313" key="3">
    <source>
        <dbReference type="EMBL" id="SHH87768.1"/>
    </source>
</evidence>
<dbReference type="STRING" id="1123282.SAMN02745823_01319"/>
<dbReference type="AlphaFoldDB" id="A0A1M5WK14"/>